<proteinExistence type="predicted"/>
<name>A0ABW4BAR5_9LACO</name>
<gene>
    <name evidence="4" type="ORF">ACFQ3L_09530</name>
</gene>
<reference evidence="5" key="1">
    <citation type="journal article" date="2019" name="Int. J. Syst. Evol. Microbiol.">
        <title>The Global Catalogue of Microorganisms (GCM) 10K type strain sequencing project: providing services to taxonomists for standard genome sequencing and annotation.</title>
        <authorList>
            <consortium name="The Broad Institute Genomics Platform"/>
            <consortium name="The Broad Institute Genome Sequencing Center for Infectious Disease"/>
            <person name="Wu L."/>
            <person name="Ma J."/>
        </authorList>
    </citation>
    <scope>NUCLEOTIDE SEQUENCE [LARGE SCALE GENOMIC DNA]</scope>
    <source>
        <strain evidence="5">CCM 8911</strain>
    </source>
</reference>
<dbReference type="Pfam" id="PF00440">
    <property type="entry name" value="TetR_N"/>
    <property type="match status" value="1"/>
</dbReference>
<accession>A0ABW4BAR5</accession>
<dbReference type="PROSITE" id="PS50977">
    <property type="entry name" value="HTH_TETR_2"/>
    <property type="match status" value="1"/>
</dbReference>
<evidence type="ECO:0000256" key="1">
    <source>
        <dbReference type="ARBA" id="ARBA00023125"/>
    </source>
</evidence>
<evidence type="ECO:0000256" key="2">
    <source>
        <dbReference type="PROSITE-ProRule" id="PRU00335"/>
    </source>
</evidence>
<protein>
    <submittedName>
        <fullName evidence="4">TetR/AcrR family transcriptional regulator</fullName>
    </submittedName>
</protein>
<evidence type="ECO:0000313" key="5">
    <source>
        <dbReference type="Proteomes" id="UP001597249"/>
    </source>
</evidence>
<dbReference type="InterPro" id="IPR050109">
    <property type="entry name" value="HTH-type_TetR-like_transc_reg"/>
</dbReference>
<dbReference type="RefSeq" id="WP_125586733.1">
    <property type="nucleotide sequence ID" value="NZ_JBHTMO010000031.1"/>
</dbReference>
<evidence type="ECO:0000259" key="3">
    <source>
        <dbReference type="PROSITE" id="PS50977"/>
    </source>
</evidence>
<dbReference type="Proteomes" id="UP001597249">
    <property type="component" value="Unassembled WGS sequence"/>
</dbReference>
<feature type="DNA-binding region" description="H-T-H motif" evidence="2">
    <location>
        <begin position="29"/>
        <end position="48"/>
    </location>
</feature>
<keyword evidence="5" id="KW-1185">Reference proteome</keyword>
<evidence type="ECO:0000313" key="4">
    <source>
        <dbReference type="EMBL" id="MFD1393806.1"/>
    </source>
</evidence>
<keyword evidence="1 2" id="KW-0238">DNA-binding</keyword>
<comment type="caution">
    <text evidence="4">The sequence shown here is derived from an EMBL/GenBank/DDBJ whole genome shotgun (WGS) entry which is preliminary data.</text>
</comment>
<feature type="domain" description="HTH tetR-type" evidence="3">
    <location>
        <begin position="6"/>
        <end position="66"/>
    </location>
</feature>
<dbReference type="SUPFAM" id="SSF46689">
    <property type="entry name" value="Homeodomain-like"/>
    <property type="match status" value="1"/>
</dbReference>
<dbReference type="InterPro" id="IPR009057">
    <property type="entry name" value="Homeodomain-like_sf"/>
</dbReference>
<sequence>MTTEAESQRAKLIAVAREKFATKGFEATTTREINAAVGMAEGLLYYYFPHGKKQLLDTIVQAGVAERLAQVDISLAGATDLAAIEAGLMRIFDQVWHVFNTESGYQSFVITIRERNLLSAQQSGWLDQLLEKIAAALANALVRVQPQLPALAAADCQTYSRVVLAVFQKSLYDELLIRNHRRISKASRAQVQTDLHLLLKLAAG</sequence>
<dbReference type="PANTHER" id="PTHR30055">
    <property type="entry name" value="HTH-TYPE TRANSCRIPTIONAL REGULATOR RUTR"/>
    <property type="match status" value="1"/>
</dbReference>
<dbReference type="EMBL" id="JBHTMO010000031">
    <property type="protein sequence ID" value="MFD1393806.1"/>
    <property type="molecule type" value="Genomic_DNA"/>
</dbReference>
<dbReference type="Gene3D" id="1.10.357.10">
    <property type="entry name" value="Tetracycline Repressor, domain 2"/>
    <property type="match status" value="1"/>
</dbReference>
<dbReference type="InterPro" id="IPR001647">
    <property type="entry name" value="HTH_TetR"/>
</dbReference>
<dbReference type="PANTHER" id="PTHR30055:SF226">
    <property type="entry name" value="HTH-TYPE TRANSCRIPTIONAL REGULATOR PKSA"/>
    <property type="match status" value="1"/>
</dbReference>
<organism evidence="4 5">
    <name type="scientific">Lacticaseibacillus jixianensis</name>
    <dbReference type="NCBI Taxonomy" id="2486012"/>
    <lineage>
        <taxon>Bacteria</taxon>
        <taxon>Bacillati</taxon>
        <taxon>Bacillota</taxon>
        <taxon>Bacilli</taxon>
        <taxon>Lactobacillales</taxon>
        <taxon>Lactobacillaceae</taxon>
        <taxon>Lacticaseibacillus</taxon>
    </lineage>
</organism>